<organism evidence="10 11">
    <name type="scientific">Streptomyces kunmingensis</name>
    <dbReference type="NCBI Taxonomy" id="68225"/>
    <lineage>
        <taxon>Bacteria</taxon>
        <taxon>Bacillati</taxon>
        <taxon>Actinomycetota</taxon>
        <taxon>Actinomycetes</taxon>
        <taxon>Kitasatosporales</taxon>
        <taxon>Streptomycetaceae</taxon>
        <taxon>Streptomyces</taxon>
    </lineage>
</organism>
<evidence type="ECO:0000256" key="7">
    <source>
        <dbReference type="SAM" id="MobiDB-lite"/>
    </source>
</evidence>
<feature type="signal peptide" evidence="8">
    <location>
        <begin position="1"/>
        <end position="30"/>
    </location>
</feature>
<accession>A0ABU6CFQ2</accession>
<proteinExistence type="inferred from homology"/>
<keyword evidence="11" id="KW-1185">Reference proteome</keyword>
<dbReference type="SUPFAM" id="SSF55399">
    <property type="entry name" value="Subtilisin inhibitor"/>
    <property type="match status" value="1"/>
</dbReference>
<dbReference type="GO" id="GO:0030414">
    <property type="term" value="F:peptidase inhibitor activity"/>
    <property type="evidence" value="ECO:0007669"/>
    <property type="project" value="UniProtKB-KW"/>
</dbReference>
<evidence type="ECO:0000313" key="11">
    <source>
        <dbReference type="Proteomes" id="UP001352223"/>
    </source>
</evidence>
<keyword evidence="5" id="KW-0722">Serine protease inhibitor</keyword>
<name>A0ABU6CFQ2_9ACTN</name>
<evidence type="ECO:0000256" key="4">
    <source>
        <dbReference type="ARBA" id="ARBA00022690"/>
    </source>
</evidence>
<gene>
    <name evidence="10" type="ORF">OKJ48_21815</name>
</gene>
<dbReference type="Gene3D" id="3.30.350.10">
    <property type="entry name" value="Subtilisin inhibitor-like"/>
    <property type="match status" value="1"/>
</dbReference>
<keyword evidence="4 10" id="KW-0646">Protease inhibitor</keyword>
<evidence type="ECO:0000256" key="1">
    <source>
        <dbReference type="ARBA" id="ARBA00004613"/>
    </source>
</evidence>
<keyword evidence="8" id="KW-0732">Signal</keyword>
<evidence type="ECO:0000256" key="6">
    <source>
        <dbReference type="ARBA" id="ARBA00023157"/>
    </source>
</evidence>
<feature type="compositionally biased region" description="Gly residues" evidence="7">
    <location>
        <begin position="46"/>
        <end position="69"/>
    </location>
</feature>
<evidence type="ECO:0000256" key="3">
    <source>
        <dbReference type="ARBA" id="ARBA00022525"/>
    </source>
</evidence>
<reference evidence="10 11" key="1">
    <citation type="submission" date="2022-10" db="EMBL/GenBank/DDBJ databases">
        <authorList>
            <person name="Xie J."/>
            <person name="Shen N."/>
        </authorList>
    </citation>
    <scope>NUCLEOTIDE SEQUENCE [LARGE SCALE GENOMIC DNA]</scope>
    <source>
        <strain evidence="10 11">DSM 41681</strain>
    </source>
</reference>
<keyword evidence="3" id="KW-0964">Secreted</keyword>
<evidence type="ECO:0000256" key="2">
    <source>
        <dbReference type="ARBA" id="ARBA00010472"/>
    </source>
</evidence>
<evidence type="ECO:0000256" key="5">
    <source>
        <dbReference type="ARBA" id="ARBA00022900"/>
    </source>
</evidence>
<feature type="domain" description="Subtilisin inhibitor" evidence="9">
    <location>
        <begin position="86"/>
        <end position="153"/>
    </location>
</feature>
<dbReference type="EMBL" id="JAOZYB010000185">
    <property type="protein sequence ID" value="MEB3962866.1"/>
    <property type="molecule type" value="Genomic_DNA"/>
</dbReference>
<comment type="subcellular location">
    <subcellularLocation>
        <location evidence="1">Secreted</location>
    </subcellularLocation>
</comment>
<keyword evidence="6" id="KW-1015">Disulfide bond</keyword>
<sequence length="178" mass="17762">MLMRHLSSRLLLTAVASAAALTAVPAAAHADTGPTRMPPPPFGSLDGVGGVGGIGGPGGMGGPGGPGGFGGDHLTVSVSGSGAGRDGTYELECGPDGGSHTDPRAACGRLDELAVEGQDPFAPVPKGAYCTMQYGGDATAHITGTWHGRTVDSSYKLTDGCEISRWRRLVPVLPATAP</sequence>
<evidence type="ECO:0000256" key="8">
    <source>
        <dbReference type="SAM" id="SignalP"/>
    </source>
</evidence>
<comment type="caution">
    <text evidence="10">The sequence shown here is derived from an EMBL/GenBank/DDBJ whole genome shotgun (WGS) entry which is preliminary data.</text>
</comment>
<dbReference type="Proteomes" id="UP001352223">
    <property type="component" value="Unassembled WGS sequence"/>
</dbReference>
<feature type="region of interest" description="Disordered" evidence="7">
    <location>
        <begin position="29"/>
        <end position="69"/>
    </location>
</feature>
<comment type="similarity">
    <text evidence="2">Belongs to the protease inhibitor I16 (SSI) family.</text>
</comment>
<dbReference type="InterPro" id="IPR023549">
    <property type="entry name" value="Subtilisin_inhibitor"/>
</dbReference>
<dbReference type="InterPro" id="IPR036819">
    <property type="entry name" value="Subtilisin_inhibitor-like_sf"/>
</dbReference>
<protein>
    <submittedName>
        <fullName evidence="10">Subtilase-type protease inhibitor</fullName>
    </submittedName>
</protein>
<evidence type="ECO:0000259" key="9">
    <source>
        <dbReference type="Pfam" id="PF00720"/>
    </source>
</evidence>
<evidence type="ECO:0000313" key="10">
    <source>
        <dbReference type="EMBL" id="MEB3962866.1"/>
    </source>
</evidence>
<dbReference type="Pfam" id="PF00720">
    <property type="entry name" value="SSI"/>
    <property type="match status" value="1"/>
</dbReference>
<feature type="chain" id="PRO_5045610349" evidence="8">
    <location>
        <begin position="31"/>
        <end position="178"/>
    </location>
</feature>